<feature type="chain" id="PRO_5034233204" evidence="1">
    <location>
        <begin position="22"/>
        <end position="98"/>
    </location>
</feature>
<comment type="caution">
    <text evidence="2">The sequence shown here is derived from an EMBL/GenBank/DDBJ whole genome shotgun (WGS) entry which is preliminary data.</text>
</comment>
<keyword evidence="1" id="KW-0732">Signal</keyword>
<gene>
    <name evidence="2" type="ORF">INT46_005125</name>
</gene>
<proteinExistence type="predicted"/>
<dbReference type="Proteomes" id="UP000650833">
    <property type="component" value="Unassembled WGS sequence"/>
</dbReference>
<reference evidence="2" key="1">
    <citation type="submission" date="2020-12" db="EMBL/GenBank/DDBJ databases">
        <title>Metabolic potential, ecology and presence of endohyphal bacteria is reflected in genomic diversity of Mucoromycotina.</title>
        <authorList>
            <person name="Muszewska A."/>
            <person name="Okrasinska A."/>
            <person name="Steczkiewicz K."/>
            <person name="Drgas O."/>
            <person name="Orlowska M."/>
            <person name="Perlinska-Lenart U."/>
            <person name="Aleksandrzak-Piekarczyk T."/>
            <person name="Szatraj K."/>
            <person name="Zielenkiewicz U."/>
            <person name="Pilsyk S."/>
            <person name="Malc E."/>
            <person name="Mieczkowski P."/>
            <person name="Kruszewska J.S."/>
            <person name="Biernat P."/>
            <person name="Pawlowska J."/>
        </authorList>
    </citation>
    <scope>NUCLEOTIDE SEQUENCE</scope>
    <source>
        <strain evidence="2">CBS 226.32</strain>
    </source>
</reference>
<feature type="signal peptide" evidence="1">
    <location>
        <begin position="1"/>
        <end position="21"/>
    </location>
</feature>
<sequence length="98" mass="9816">MVARSLFVAAIIAALATITMAAPTNVTATAQVSASKTAQSSASGKVSVSNIATKTSEYSTQGLPASIFPTNSFAFSDTKPLNDGLETLSLQAASTASS</sequence>
<accession>A0A8H7V8W5</accession>
<keyword evidence="3" id="KW-1185">Reference proteome</keyword>
<dbReference type="EMBL" id="JAEPRC010000025">
    <property type="protein sequence ID" value="KAG2214506.1"/>
    <property type="molecule type" value="Genomic_DNA"/>
</dbReference>
<evidence type="ECO:0000313" key="3">
    <source>
        <dbReference type="Proteomes" id="UP000650833"/>
    </source>
</evidence>
<organism evidence="2 3">
    <name type="scientific">Mucor plumbeus</name>
    <dbReference type="NCBI Taxonomy" id="97098"/>
    <lineage>
        <taxon>Eukaryota</taxon>
        <taxon>Fungi</taxon>
        <taxon>Fungi incertae sedis</taxon>
        <taxon>Mucoromycota</taxon>
        <taxon>Mucoromycotina</taxon>
        <taxon>Mucoromycetes</taxon>
        <taxon>Mucorales</taxon>
        <taxon>Mucorineae</taxon>
        <taxon>Mucoraceae</taxon>
        <taxon>Mucor</taxon>
    </lineage>
</organism>
<evidence type="ECO:0000313" key="2">
    <source>
        <dbReference type="EMBL" id="KAG2214506.1"/>
    </source>
</evidence>
<dbReference type="OrthoDB" id="2270168at2759"/>
<name>A0A8H7V8W5_9FUNG</name>
<evidence type="ECO:0000256" key="1">
    <source>
        <dbReference type="SAM" id="SignalP"/>
    </source>
</evidence>
<protein>
    <submittedName>
        <fullName evidence="2">Uncharacterized protein</fullName>
    </submittedName>
</protein>
<dbReference type="AlphaFoldDB" id="A0A8H7V8W5"/>